<gene>
    <name evidence="2" type="ORF">SAY87_025194</name>
</gene>
<dbReference type="InterPro" id="IPR004926">
    <property type="entry name" value="LEA_3a"/>
</dbReference>
<evidence type="ECO:0000313" key="3">
    <source>
        <dbReference type="Proteomes" id="UP001345219"/>
    </source>
</evidence>
<comment type="similarity">
    <text evidence="1">Belongs to the LEA type 3 family.</text>
</comment>
<evidence type="ECO:0000313" key="2">
    <source>
        <dbReference type="EMBL" id="KAK4741606.1"/>
    </source>
</evidence>
<keyword evidence="3" id="KW-1185">Reference proteome</keyword>
<evidence type="ECO:0000256" key="1">
    <source>
        <dbReference type="ARBA" id="ARBA00007086"/>
    </source>
</evidence>
<dbReference type="GO" id="GO:0005739">
    <property type="term" value="C:mitochondrion"/>
    <property type="evidence" value="ECO:0007669"/>
    <property type="project" value="TreeGrafter"/>
</dbReference>
<dbReference type="Pfam" id="PF03242">
    <property type="entry name" value="LEA_3a"/>
    <property type="match status" value="1"/>
</dbReference>
<organism evidence="2 3">
    <name type="scientific">Trapa incisa</name>
    <dbReference type="NCBI Taxonomy" id="236973"/>
    <lineage>
        <taxon>Eukaryota</taxon>
        <taxon>Viridiplantae</taxon>
        <taxon>Streptophyta</taxon>
        <taxon>Embryophyta</taxon>
        <taxon>Tracheophyta</taxon>
        <taxon>Spermatophyta</taxon>
        <taxon>Magnoliopsida</taxon>
        <taxon>eudicotyledons</taxon>
        <taxon>Gunneridae</taxon>
        <taxon>Pentapetalae</taxon>
        <taxon>rosids</taxon>
        <taxon>malvids</taxon>
        <taxon>Myrtales</taxon>
        <taxon>Lythraceae</taxon>
        <taxon>Trapa</taxon>
    </lineage>
</organism>
<dbReference type="Proteomes" id="UP001345219">
    <property type="component" value="Chromosome 19"/>
</dbReference>
<accession>A0AAN7J9A0</accession>
<name>A0AAN7J9A0_9MYRT</name>
<dbReference type="GO" id="GO:0006950">
    <property type="term" value="P:response to stress"/>
    <property type="evidence" value="ECO:0007669"/>
    <property type="project" value="TreeGrafter"/>
</dbReference>
<reference evidence="2 3" key="1">
    <citation type="journal article" date="2023" name="Hortic Res">
        <title>Pangenome of water caltrop reveals structural variations and asymmetric subgenome divergence after allopolyploidization.</title>
        <authorList>
            <person name="Zhang X."/>
            <person name="Chen Y."/>
            <person name="Wang L."/>
            <person name="Yuan Y."/>
            <person name="Fang M."/>
            <person name="Shi L."/>
            <person name="Lu R."/>
            <person name="Comes H.P."/>
            <person name="Ma Y."/>
            <person name="Chen Y."/>
            <person name="Huang G."/>
            <person name="Zhou Y."/>
            <person name="Zheng Z."/>
            <person name="Qiu Y."/>
        </authorList>
    </citation>
    <scope>NUCLEOTIDE SEQUENCE [LARGE SCALE GENOMIC DNA]</scope>
    <source>
        <tissue evidence="2">Roots</tissue>
    </source>
</reference>
<proteinExistence type="inferred from homology"/>
<dbReference type="PANTHER" id="PTHR33509">
    <property type="entry name" value="LATE EMBRYOGENIS ABUNDANT PROTEIN 2-RELATED"/>
    <property type="match status" value="1"/>
</dbReference>
<dbReference type="AlphaFoldDB" id="A0AAN7J9A0"/>
<protein>
    <submittedName>
        <fullName evidence="2">Uncharacterized protein</fullName>
    </submittedName>
</protein>
<comment type="caution">
    <text evidence="2">The sequence shown here is derived from an EMBL/GenBank/DDBJ whole genome shotgun (WGS) entry which is preliminary data.</text>
</comment>
<dbReference type="EMBL" id="JAXIOK010000024">
    <property type="protein sequence ID" value="KAK4741606.1"/>
    <property type="molecule type" value="Genomic_DNA"/>
</dbReference>
<sequence length="80" mass="8779">MIMARSLSNARLLSAVVDGFSYAIKSSNTLMPTKAEEGEVGSAHKVLWGPDPKTGYYRPVDRTEEINVADLRAALLKQNK</sequence>
<dbReference type="PANTHER" id="PTHR33509:SF5">
    <property type="entry name" value="PROTEIN SENESCENCE-ASSOCIATED GENE 21, MITOCHONDRIAL"/>
    <property type="match status" value="1"/>
</dbReference>